<evidence type="ECO:0000313" key="3">
    <source>
        <dbReference type="Proteomes" id="UP001057375"/>
    </source>
</evidence>
<proteinExistence type="predicted"/>
<organism evidence="2 3">
    <name type="scientific">Aduncisulcus paluster</name>
    <dbReference type="NCBI Taxonomy" id="2918883"/>
    <lineage>
        <taxon>Eukaryota</taxon>
        <taxon>Metamonada</taxon>
        <taxon>Carpediemonas-like organisms</taxon>
        <taxon>Aduncisulcus</taxon>
    </lineage>
</organism>
<feature type="compositionally biased region" description="Polar residues" evidence="1">
    <location>
        <begin position="416"/>
        <end position="430"/>
    </location>
</feature>
<evidence type="ECO:0000256" key="1">
    <source>
        <dbReference type="SAM" id="MobiDB-lite"/>
    </source>
</evidence>
<feature type="compositionally biased region" description="Polar residues" evidence="1">
    <location>
        <begin position="344"/>
        <end position="357"/>
    </location>
</feature>
<feature type="region of interest" description="Disordered" evidence="1">
    <location>
        <begin position="99"/>
        <end position="126"/>
    </location>
</feature>
<feature type="region of interest" description="Disordered" evidence="1">
    <location>
        <begin position="281"/>
        <end position="483"/>
    </location>
</feature>
<feature type="compositionally biased region" description="Basic and acidic residues" evidence="1">
    <location>
        <begin position="453"/>
        <end position="464"/>
    </location>
</feature>
<feature type="compositionally biased region" description="Polar residues" evidence="1">
    <location>
        <begin position="438"/>
        <end position="448"/>
    </location>
</feature>
<reference evidence="2" key="1">
    <citation type="submission" date="2022-03" db="EMBL/GenBank/DDBJ databases">
        <title>Draft genome sequence of Aduncisulcus paluster, a free-living microaerophilic Fornicata.</title>
        <authorList>
            <person name="Yuyama I."/>
            <person name="Kume K."/>
            <person name="Tamura T."/>
            <person name="Inagaki Y."/>
            <person name="Hashimoto T."/>
        </authorList>
    </citation>
    <scope>NUCLEOTIDE SEQUENCE</scope>
    <source>
        <strain evidence="2">NY0171</strain>
    </source>
</reference>
<name>A0ABQ5JZZ8_9EUKA</name>
<feature type="compositionally biased region" description="Low complexity" evidence="1">
    <location>
        <begin position="106"/>
        <end position="126"/>
    </location>
</feature>
<dbReference type="Proteomes" id="UP001057375">
    <property type="component" value="Unassembled WGS sequence"/>
</dbReference>
<feature type="region of interest" description="Disordered" evidence="1">
    <location>
        <begin position="534"/>
        <end position="583"/>
    </location>
</feature>
<accession>A0ABQ5JZZ8</accession>
<dbReference type="EMBL" id="BQXS01011921">
    <property type="protein sequence ID" value="GKT18198.1"/>
    <property type="molecule type" value="Genomic_DNA"/>
</dbReference>
<gene>
    <name evidence="2" type="ORF">ADUPG1_011261</name>
</gene>
<feature type="compositionally biased region" description="Polar residues" evidence="1">
    <location>
        <begin position="328"/>
        <end position="337"/>
    </location>
</feature>
<comment type="caution">
    <text evidence="2">The sequence shown here is derived from an EMBL/GenBank/DDBJ whole genome shotgun (WGS) entry which is preliminary data.</text>
</comment>
<sequence>MGCVVDSAAMKEAAMRNGDVMVAAQYSSVPGGISSSPSIIPPFPAASPAAAPLPLPAPKVLGDLKERCMELIVSHDLTRKLFAQIIEHRDSIVKGAEDCVDGSDASSTPNASSNSNPSLSSSLPSRSPLLSLPKSILSRPTGLSPFLVSLSDGIRHMFLTHDAMGCLLSKITTHIMDDPILRADKRVKKHGLRKIAIALYARCMLSQLPLIVTDCEIQLVTRSDYGINASSDSCPLVWALLATRLEPHPDVWIFLGKALDDPERLLNVLKDPERVFIEVDLTAANQPSSPTPQPSKPTGSKGSEKRSKQKGNSHTTTETSTKEKKRNNNAGKSSTTPFKPPPQTSTFPASPTISPVSHTAIISPKYVPPPGVPFHHTPSIHQQSAQYHQRGFEAPRPEFQIPSHLATERSAIPFSSHPTPGTNPSYTPSSEYYPFTQPRVQPQPSWHGSSPRIEQRGITRERRTQSFPSVPGMSGEQRMFGESAPFGFRGREESLLPPPPVPSSSLFEYHPWEAAVQNPQRSAYIPPQQHMVGAIDHPASHGMEQLPPDVPRSSGTSQPHRIPQTGSSQPPPPGSQSGGMDVFMGGGLYGSWFE</sequence>
<protein>
    <submittedName>
        <fullName evidence="2">Uncharacterized protein</fullName>
    </submittedName>
</protein>
<keyword evidence="3" id="KW-1185">Reference proteome</keyword>
<evidence type="ECO:0000313" key="2">
    <source>
        <dbReference type="EMBL" id="GKT18198.1"/>
    </source>
</evidence>